<dbReference type="OrthoDB" id="7929987at2"/>
<gene>
    <name evidence="1" type="ORF">TresaDRAFT_2667</name>
</gene>
<evidence type="ECO:0008006" key="3">
    <source>
        <dbReference type="Google" id="ProtNLM"/>
    </source>
</evidence>
<dbReference type="EMBL" id="AGRW01000029">
    <property type="protein sequence ID" value="EIC02913.1"/>
    <property type="molecule type" value="Genomic_DNA"/>
</dbReference>
<dbReference type="RefSeq" id="WP_002702217.1">
    <property type="nucleotide sequence ID" value="NZ_AGRW01000029.1"/>
</dbReference>
<dbReference type="STRING" id="907348.TresaDRAFT_2667"/>
<sequence length="277" mass="31072">MAILTISRQIASLGDEICAAVAEKMGYRFFGRKDIEERVVKLGFPREKLRKFDERRPGFFASLSKDRDEYLDYLQTAILEFASNNNCILIGRGSFLVLRDIPNHISCRFVADGQIRLERLEREFGFDRKSAQKLMNESDTNRSGFHKSFFDVNVNDPSLYHVVFNTGLLGIDTVAGMIADGVQSMMSDAVEEEGMVKIEELLIGQHLVNVLIFCYEMNIDYLRASISVIDGKKTVTLRGVAGSSAIASRAVTIASCELPQFVVRSEISVVQDYRSGL</sequence>
<dbReference type="InterPro" id="IPR027417">
    <property type="entry name" value="P-loop_NTPase"/>
</dbReference>
<dbReference type="Gene3D" id="3.40.50.300">
    <property type="entry name" value="P-loop containing nucleotide triphosphate hydrolases"/>
    <property type="match status" value="1"/>
</dbReference>
<evidence type="ECO:0000313" key="2">
    <source>
        <dbReference type="Proteomes" id="UP000003571"/>
    </source>
</evidence>
<reference evidence="1 2" key="1">
    <citation type="submission" date="2011-09" db="EMBL/GenBank/DDBJ databases">
        <title>The draft genome of Treponema saccharophilum DSM 2985.</title>
        <authorList>
            <consortium name="US DOE Joint Genome Institute (JGI-PGF)"/>
            <person name="Lucas S."/>
            <person name="Copeland A."/>
            <person name="Lapidus A."/>
            <person name="Glavina del Rio T."/>
            <person name="Dalin E."/>
            <person name="Tice H."/>
            <person name="Bruce D."/>
            <person name="Goodwin L."/>
            <person name="Pitluck S."/>
            <person name="Peters L."/>
            <person name="Kyrpides N."/>
            <person name="Mavromatis K."/>
            <person name="Ivanova N."/>
            <person name="Markowitz V."/>
            <person name="Cheng J.-F."/>
            <person name="Hugenholtz P."/>
            <person name="Woyke T."/>
            <person name="Wu D."/>
            <person name="Gronow S."/>
            <person name="Wellnitz S."/>
            <person name="Brambilla E."/>
            <person name="Klenk H.-P."/>
            <person name="Eisen J.A."/>
        </authorList>
    </citation>
    <scope>NUCLEOTIDE SEQUENCE [LARGE SCALE GENOMIC DNA]</scope>
    <source>
        <strain evidence="1 2">DSM 2985</strain>
    </source>
</reference>
<organism evidence="1 2">
    <name type="scientific">Treponema saccharophilum DSM 2985</name>
    <dbReference type="NCBI Taxonomy" id="907348"/>
    <lineage>
        <taxon>Bacteria</taxon>
        <taxon>Pseudomonadati</taxon>
        <taxon>Spirochaetota</taxon>
        <taxon>Spirochaetia</taxon>
        <taxon>Spirochaetales</taxon>
        <taxon>Treponemataceae</taxon>
        <taxon>Treponema</taxon>
    </lineage>
</organism>
<accession>H7EHN7</accession>
<evidence type="ECO:0000313" key="1">
    <source>
        <dbReference type="EMBL" id="EIC02913.1"/>
    </source>
</evidence>
<proteinExistence type="predicted"/>
<dbReference type="AlphaFoldDB" id="H7EHN7"/>
<dbReference type="eggNOG" id="COG1102">
    <property type="taxonomic scope" value="Bacteria"/>
</dbReference>
<dbReference type="Proteomes" id="UP000003571">
    <property type="component" value="Unassembled WGS sequence"/>
</dbReference>
<protein>
    <recommendedName>
        <fullName evidence="3">Cytidylate kinase</fullName>
    </recommendedName>
</protein>
<keyword evidence="2" id="KW-1185">Reference proteome</keyword>
<name>H7EHN7_9SPIR</name>
<dbReference type="Pfam" id="PF13189">
    <property type="entry name" value="Cytidylate_kin2"/>
    <property type="match status" value="1"/>
</dbReference>
<comment type="caution">
    <text evidence="1">The sequence shown here is derived from an EMBL/GenBank/DDBJ whole genome shotgun (WGS) entry which is preliminary data.</text>
</comment>
<dbReference type="PATRIC" id="fig|907348.3.peg.309"/>